<dbReference type="GO" id="GO:0016567">
    <property type="term" value="P:protein ubiquitination"/>
    <property type="evidence" value="ECO:0007669"/>
    <property type="project" value="InterPro"/>
</dbReference>
<evidence type="ECO:0000259" key="17">
    <source>
        <dbReference type="PROSITE" id="PS52053"/>
    </source>
</evidence>
<dbReference type="InterPro" id="IPR032675">
    <property type="entry name" value="LRR_dom_sf"/>
</dbReference>
<keyword evidence="16" id="KW-0812">Transmembrane</keyword>
<dbReference type="Pfam" id="PF13855">
    <property type="entry name" value="LRR_8"/>
    <property type="match status" value="1"/>
</dbReference>
<evidence type="ECO:0000256" key="7">
    <source>
        <dbReference type="ARBA" id="ARBA00022614"/>
    </source>
</evidence>
<dbReference type="GO" id="GO:0005576">
    <property type="term" value="C:extracellular region"/>
    <property type="evidence" value="ECO:0007669"/>
    <property type="project" value="UniProtKB-SubCell"/>
</dbReference>
<dbReference type="PANTHER" id="PTHR47114">
    <property type="match status" value="1"/>
</dbReference>
<dbReference type="InterPro" id="IPR001611">
    <property type="entry name" value="Leu-rich_rpt"/>
</dbReference>
<dbReference type="Gene3D" id="1.20.58.360">
    <property type="entry name" value="Shigella T3SS effector IpaH defines"/>
    <property type="match status" value="1"/>
</dbReference>
<feature type="domain" description="NEL" evidence="17">
    <location>
        <begin position="1214"/>
        <end position="1500"/>
    </location>
</feature>
<evidence type="ECO:0000256" key="3">
    <source>
        <dbReference type="ARBA" id="ARBA00004613"/>
    </source>
</evidence>
<evidence type="ECO:0000313" key="18">
    <source>
        <dbReference type="EMBL" id="MBA6116715.1"/>
    </source>
</evidence>
<comment type="subcellular location">
    <subcellularLocation>
        <location evidence="2">Host cytoplasm</location>
    </subcellularLocation>
    <subcellularLocation>
        <location evidence="3">Secreted</location>
    </subcellularLocation>
</comment>
<keyword evidence="12" id="KW-0843">Virulence</keyword>
<keyword evidence="16" id="KW-1133">Transmembrane helix</keyword>
<dbReference type="Proteomes" id="UP000553948">
    <property type="component" value="Unassembled WGS sequence"/>
</dbReference>
<keyword evidence="6 14" id="KW-0964">Secreted</keyword>
<evidence type="ECO:0000256" key="9">
    <source>
        <dbReference type="ARBA" id="ARBA00022737"/>
    </source>
</evidence>
<name>A0A7W2L1K3_PSEPU</name>
<evidence type="ECO:0000256" key="4">
    <source>
        <dbReference type="ARBA" id="ARBA00009868"/>
    </source>
</evidence>
<keyword evidence="11 14" id="KW-0832">Ubl conjugation</keyword>
<dbReference type="InterPro" id="IPR046673">
    <property type="entry name" value="ToxA_N"/>
</dbReference>
<dbReference type="EC" id="2.3.2.27" evidence="5"/>
<keyword evidence="10 14" id="KW-0833">Ubl conjugation pathway</keyword>
<feature type="coiled-coil region" evidence="15">
    <location>
        <begin position="956"/>
        <end position="983"/>
    </location>
</feature>
<evidence type="ECO:0000256" key="2">
    <source>
        <dbReference type="ARBA" id="ARBA00004192"/>
    </source>
</evidence>
<dbReference type="SUPFAM" id="SSF52058">
    <property type="entry name" value="L domain-like"/>
    <property type="match status" value="1"/>
</dbReference>
<dbReference type="InterPro" id="IPR003591">
    <property type="entry name" value="Leu-rich_rpt_typical-subtyp"/>
</dbReference>
<dbReference type="Pfam" id="PF20178">
    <property type="entry name" value="ToxA_N"/>
    <property type="match status" value="1"/>
</dbReference>
<evidence type="ECO:0000256" key="10">
    <source>
        <dbReference type="ARBA" id="ARBA00022786"/>
    </source>
</evidence>
<evidence type="ECO:0000256" key="15">
    <source>
        <dbReference type="SAM" id="Coils"/>
    </source>
</evidence>
<keyword evidence="7" id="KW-0433">Leucine-rich repeat</keyword>
<organism evidence="18 19">
    <name type="scientific">Pseudomonas putida</name>
    <name type="common">Arthrobacter siderocapsulatus</name>
    <dbReference type="NCBI Taxonomy" id="303"/>
    <lineage>
        <taxon>Bacteria</taxon>
        <taxon>Pseudomonadati</taxon>
        <taxon>Pseudomonadota</taxon>
        <taxon>Gammaproteobacteria</taxon>
        <taxon>Pseudomonadales</taxon>
        <taxon>Pseudomonadaceae</taxon>
        <taxon>Pseudomonas</taxon>
    </lineage>
</organism>
<dbReference type="GO" id="GO:0061630">
    <property type="term" value="F:ubiquitin protein ligase activity"/>
    <property type="evidence" value="ECO:0007669"/>
    <property type="project" value="UniProtKB-EC"/>
</dbReference>
<evidence type="ECO:0000256" key="5">
    <source>
        <dbReference type="ARBA" id="ARBA00012483"/>
    </source>
</evidence>
<evidence type="ECO:0000256" key="16">
    <source>
        <dbReference type="SAM" id="Phobius"/>
    </source>
</evidence>
<evidence type="ECO:0000256" key="12">
    <source>
        <dbReference type="ARBA" id="ARBA00023026"/>
    </source>
</evidence>
<sequence>MVDDRGSSSTDIHTLEEAFQDDLLAQRLPHWVRRLDRDELDAWRTALKSSLVCRQQLAARLQGIQGISDFVHAQLQEALAKRFGLQLDVATLYFRQGYLVPSGEQLFTGRAPVWRPEYAQVPLLEAALNNFVGDEADQQLPGNALVTEAGAHLSRPTAVEFARLCRDLDLGACYQRHLDTCLDAATGPASAVPDVRSLMLQLQRSTLLVDACQAKAEGVLSEAELHSVLGLCRDGRLPELAGARVVAKQLRVLGCDLEQIIIFDVLEAGWLHATRKRVLAYIPGDPHGPWSAFPDLEQFARKLLGHRLRDAGYRNFFSRFVRRRDSQRFFTAVIALYHDVAIWASRDLDVHLRDYPRPLFEHLAAARVQQIKDDAAMIAPPVAQIDRAVQRDHERWLAAQGWALLGVAGIFIPAVGAGLLAIMAWQLLNEAFHGIEDWRDGDTAAALDHLTHVAVDLAVAGATVGGITLARRGWARSAWVDGMVSAPLEQGGAKLWSQDPTAFRGAAPQAAADAQGVRHEGSQAWIEMQGHHYPVRQRVADGAWQLMPREGFGPLVLGNGGGAWRLASDQPSRWTDRHDMFRRLGGMFGTLEDADIDTVLSIHGLGEDNLRALHMARQQPDPWLTDTVRRVHLQRRIVRLIQQLGTDEPIRDLTLLQHAQLLRNAAGLSGVELAGQLQLQQRQLLQRVYDSVQPSDSPAVALLRQVFPSLHHPAAQALLDAADVSDFQRLTVDRRVPMSVGASARASVARIRRIRVMEALCFDLPQSADLGRVAIGLLDELAGAASGVRWHLLEGGLAGPVLAESEAGIDDFYLVHFSGRFLLLDQHHVTLGEPGGLFEVMASAYSDSQCAAMGLTPPRGASLRALLRQQAATRPEQVERLLSPARVQGLCAAQRLGDGRFGYMLSGRRFWRGTRQGRPQVLSDRVHGLFPDLDQLQIDTWVGEVLATGQRIEPLLERLRAQLQMLERHLQGWVEEVAQEQREQRRYLSRSLIECWQRSALEEARQRPEPTELWWSQMGARTGGLPDLPEQVRFRAVAVLSLRQMGISALPDGFLRAFGNLRVLELPGNELTQLPMHLQSLRRLQCLDLTRNRITLNPAQCAILASCEQLNYLNLSENPLGRVFSVSAMTDLTELRLQDTEIEALPYGVLNCSRLHTLDVRNNRIAELPTGFFHARVWGEGRVWLHGNPLSAEQAQALQTALSLPLPFEVPQGPGTFPRMRWLDAIAPPSRDDLGSVWALVEAHDGSEPFFELLNGLTQTADFRSPAGARDLGDRVLIMLQAMDEDAGLRTELFANAQAVTCQDSVALRFCDLEVRMRVWQAEHDDAAAGDTEQALLRLGRQLWRLEFVDRIALEDVLARRDAGADPDEIEVVLAYRLALRVDLDLPVQITSMRFRYLAEVDVVRAERARDRVLAAETSEQVAHSLVERDFWQQYLRRTYRQRFDELDEPYRARIEALLSDDQAPEATRLQQVTQLQAQRAQAEREAMLGLTRDALDVTH</sequence>
<dbReference type="SMART" id="SM00369">
    <property type="entry name" value="LRR_TYP"/>
    <property type="match status" value="4"/>
</dbReference>
<evidence type="ECO:0000256" key="1">
    <source>
        <dbReference type="ARBA" id="ARBA00000900"/>
    </source>
</evidence>
<accession>A0A7W2L1K3</accession>
<evidence type="ECO:0000256" key="8">
    <source>
        <dbReference type="ARBA" id="ARBA00022679"/>
    </source>
</evidence>
<dbReference type="Pfam" id="PF14496">
    <property type="entry name" value="NEL"/>
    <property type="match status" value="1"/>
</dbReference>
<dbReference type="PANTHER" id="PTHR47114:SF2">
    <property type="entry name" value="OLIGODENDROCYTE-MYELIN GLYCOPROTEIN"/>
    <property type="match status" value="1"/>
</dbReference>
<dbReference type="EMBL" id="JACGDG010000010">
    <property type="protein sequence ID" value="MBA6116715.1"/>
    <property type="molecule type" value="Genomic_DNA"/>
</dbReference>
<feature type="transmembrane region" description="Helical" evidence="16">
    <location>
        <begin position="401"/>
        <end position="425"/>
    </location>
</feature>
<evidence type="ECO:0000313" key="19">
    <source>
        <dbReference type="Proteomes" id="UP000553948"/>
    </source>
</evidence>
<comment type="similarity">
    <text evidence="4 14">Belongs to the LRR-containing bacterial E3 ligase family.</text>
</comment>
<evidence type="ECO:0000256" key="14">
    <source>
        <dbReference type="PROSITE-ProRule" id="PRU01398"/>
    </source>
</evidence>
<proteinExistence type="inferred from homology"/>
<keyword evidence="16" id="KW-0472">Membrane</keyword>
<feature type="active site" description="Glycyl thioester intermediate" evidence="14">
    <location>
        <position position="1302"/>
    </location>
</feature>
<evidence type="ECO:0000256" key="13">
    <source>
        <dbReference type="ARBA" id="ARBA00023200"/>
    </source>
</evidence>
<reference evidence="18 19" key="1">
    <citation type="submission" date="2020-07" db="EMBL/GenBank/DDBJ databases">
        <title>Diversity of carbapenemase encoding genes among Pseudomonas putida group clinical isolates in a tertiary Brazilian hospital.</title>
        <authorList>
            <person name="Alberto-Lei F."/>
            <person name="Nodari C.S."/>
            <person name="Streling A.P."/>
            <person name="Paulino J.T."/>
            <person name="Bessa-Neto F.O."/>
            <person name="Cayo R."/>
            <person name="Gales A.C."/>
        </authorList>
    </citation>
    <scope>NUCLEOTIDE SEQUENCE [LARGE SCALE GENOMIC DNA]</scope>
    <source>
        <strain evidence="18 19">12464</strain>
    </source>
</reference>
<keyword evidence="8 14" id="KW-0808">Transferase</keyword>
<dbReference type="Gene3D" id="3.80.10.10">
    <property type="entry name" value="Ribonuclease Inhibitor"/>
    <property type="match status" value="1"/>
</dbReference>
<dbReference type="InterPro" id="IPR029487">
    <property type="entry name" value="NEL_dom"/>
</dbReference>
<evidence type="ECO:0000256" key="6">
    <source>
        <dbReference type="ARBA" id="ARBA00022525"/>
    </source>
</evidence>
<dbReference type="RefSeq" id="WP_176512678.1">
    <property type="nucleotide sequence ID" value="NZ_CP060529.1"/>
</dbReference>
<keyword evidence="15" id="KW-0175">Coiled coil</keyword>
<dbReference type="PROSITE" id="PS52053">
    <property type="entry name" value="NEL"/>
    <property type="match status" value="1"/>
</dbReference>
<dbReference type="GO" id="GO:0030430">
    <property type="term" value="C:host cell cytoplasm"/>
    <property type="evidence" value="ECO:0007669"/>
    <property type="project" value="UniProtKB-SubCell"/>
</dbReference>
<comment type="caution">
    <text evidence="18">The sequence shown here is derived from an EMBL/GenBank/DDBJ whole genome shotgun (WGS) entry which is preliminary data.</text>
</comment>
<dbReference type="InterPro" id="IPR051071">
    <property type="entry name" value="LRR-bact_E3_ubiq_ligases"/>
</dbReference>
<gene>
    <name evidence="18" type="ORF">H4C47_13345</name>
</gene>
<protein>
    <recommendedName>
        <fullName evidence="5">RING-type E3 ubiquitin transferase</fullName>
        <ecNumber evidence="5">2.3.2.27</ecNumber>
    </recommendedName>
</protein>
<comment type="PTM">
    <text evidence="14">Ubiquitinated in the presence of host E1 ubiquitin-activating enzyme, E2 ubiquitin-conjugating enzyme and ubiquitin.</text>
</comment>
<evidence type="ECO:0000256" key="11">
    <source>
        <dbReference type="ARBA" id="ARBA00022843"/>
    </source>
</evidence>
<comment type="catalytic activity">
    <reaction evidence="1">
        <text>S-ubiquitinyl-[E2 ubiquitin-conjugating enzyme]-L-cysteine + [acceptor protein]-L-lysine = [E2 ubiquitin-conjugating enzyme]-L-cysteine + N(6)-ubiquitinyl-[acceptor protein]-L-lysine.</text>
        <dbReference type="EC" id="2.3.2.27"/>
    </reaction>
</comment>
<keyword evidence="9" id="KW-0677">Repeat</keyword>
<keyword evidence="13 14" id="KW-1035">Host cytoplasm</keyword>